<protein>
    <submittedName>
        <fullName evidence="1">Uncharacterized protein</fullName>
    </submittedName>
</protein>
<organism evidence="1 2">
    <name type="scientific">Gryllotalpicola protaetiae</name>
    <dbReference type="NCBI Taxonomy" id="2419771"/>
    <lineage>
        <taxon>Bacteria</taxon>
        <taxon>Bacillati</taxon>
        <taxon>Actinomycetota</taxon>
        <taxon>Actinomycetes</taxon>
        <taxon>Micrococcales</taxon>
        <taxon>Microbacteriaceae</taxon>
        <taxon>Gryllotalpicola</taxon>
    </lineage>
</organism>
<name>A0A387BIV2_9MICO</name>
<proteinExistence type="predicted"/>
<keyword evidence="2" id="KW-1185">Reference proteome</keyword>
<dbReference type="AlphaFoldDB" id="A0A387BIV2"/>
<dbReference type="EMBL" id="CP032624">
    <property type="protein sequence ID" value="AYG02094.1"/>
    <property type="molecule type" value="Genomic_DNA"/>
</dbReference>
<gene>
    <name evidence="1" type="ORF">D7I44_00115</name>
</gene>
<accession>A0A387BIV2</accession>
<dbReference type="KEGG" id="gry:D7I44_00115"/>
<dbReference type="Proteomes" id="UP000275069">
    <property type="component" value="Chromosome"/>
</dbReference>
<evidence type="ECO:0000313" key="2">
    <source>
        <dbReference type="Proteomes" id="UP000275069"/>
    </source>
</evidence>
<reference evidence="1 2" key="1">
    <citation type="submission" date="2018-09" db="EMBL/GenBank/DDBJ databases">
        <title>Genome sequencing of strain 2DFW10M-5.</title>
        <authorList>
            <person name="Heo J."/>
            <person name="Kim S.-J."/>
            <person name="Kwon S.-W."/>
        </authorList>
    </citation>
    <scope>NUCLEOTIDE SEQUENCE [LARGE SCALE GENOMIC DNA]</scope>
    <source>
        <strain evidence="1 2">2DFW10M-5</strain>
    </source>
</reference>
<evidence type="ECO:0000313" key="1">
    <source>
        <dbReference type="EMBL" id="AYG02094.1"/>
    </source>
</evidence>
<sequence length="66" mass="6981">MTAGQFQVGSEVTTGSNVCSLAHDYNMQYSTGSGWVNFPSAGTSVNSPQTLEWNSYPTNMNAGVPC</sequence>